<feature type="domain" description="MacB-like periplasmic core" evidence="8">
    <location>
        <begin position="20"/>
        <end position="242"/>
    </location>
</feature>
<feature type="transmembrane region" description="Helical" evidence="6">
    <location>
        <begin position="340"/>
        <end position="361"/>
    </location>
</feature>
<dbReference type="InterPro" id="IPR025857">
    <property type="entry name" value="MacB_PCD"/>
</dbReference>
<feature type="transmembrane region" description="Helical" evidence="6">
    <location>
        <begin position="381"/>
        <end position="403"/>
    </location>
</feature>
<feature type="transmembrane region" description="Helical" evidence="6">
    <location>
        <begin position="429"/>
        <end position="449"/>
    </location>
</feature>
<feature type="transmembrane region" description="Helical" evidence="6">
    <location>
        <begin position="716"/>
        <end position="738"/>
    </location>
</feature>
<evidence type="ECO:0000256" key="6">
    <source>
        <dbReference type="SAM" id="Phobius"/>
    </source>
</evidence>
<feature type="domain" description="ABC3 transporter permease C-terminal" evidence="7">
    <location>
        <begin position="291"/>
        <end position="407"/>
    </location>
</feature>
<gene>
    <name evidence="9" type="ORF">IC229_07080</name>
</gene>
<accession>A0A926XV51</accession>
<evidence type="ECO:0000256" key="5">
    <source>
        <dbReference type="ARBA" id="ARBA00023136"/>
    </source>
</evidence>
<evidence type="ECO:0000256" key="4">
    <source>
        <dbReference type="ARBA" id="ARBA00022989"/>
    </source>
</evidence>
<sequence length="797" mass="89025">MIGSYFKTSRRSLVRNKLFSFINIIGLAVSMSVGLLVIAIVTDLRSYDDFHEKKDRLYRVVTTYQPAGQSPMKMASTSVKIGNMMRKNVAGVEDVTVLRTGFSGDATVGETTLPLDAMWADASFFKVFNFPMLDGDPTTALKEPYSLVLTEKTAKKLFGDVNPVGKTVRFDTLQYKVTGLLKDVPKLSHIKFSALISFATADIKFGKGDPNFYNWNNIWQNYVYLVLPKNTNPQTLQANLDNLNRQENAKLEHVTMNVSLQPLKEIALGPKHSNQIGPTTEPLIAWVLIGLAFIIILSACFNYTNLSIARSLRRSREVGIRKVIGALKGHVLGQFMAESVMVALLALVFSFALFLVLRNQFTALDPHISDIFSLELAPELMLYFVTLAVIVGLLAGFFPALFFSRINAIQVIKDVSVLKVFKRVTMRKVLIVIQYTFSLIFIATTLIGYSQYRGFLTFDLGYNTENILNIKLQGNKGSLLAKELAQIPEIRGISKSLMITSLGSAHGTNIKYKDPNDSTMVWLNMVDEQYLPLHKHKLLAGSNFRLRPKQGEESEIIVNQQVLKRFNIAKQNPEKALGEIVTVDGKKLDIVGVLKDFHYGTMENKIEPVMFRYTAEPDFGYVNVGITSTDLPATMAKIEDAWQKIDKVHPLEAKFYDDQIEEAYSQFSVMIKIVGFVAFLAICIAFLGLLGMVVFTTETRLKEIGIRKVLGASEEGLIYLLSKGFLGLLLLAAIIALPATYLFFDQFVLTNFAYHQPIGLSELLMCVLIVMLPACLLIGWQTIKAARKNPANVLKSE</sequence>
<dbReference type="Pfam" id="PF02687">
    <property type="entry name" value="FtsX"/>
    <property type="match status" value="2"/>
</dbReference>
<feature type="transmembrane region" description="Helical" evidence="6">
    <location>
        <begin position="283"/>
        <end position="306"/>
    </location>
</feature>
<evidence type="ECO:0000313" key="10">
    <source>
        <dbReference type="Proteomes" id="UP000598820"/>
    </source>
</evidence>
<dbReference type="PANTHER" id="PTHR30572">
    <property type="entry name" value="MEMBRANE COMPONENT OF TRANSPORTER-RELATED"/>
    <property type="match status" value="1"/>
</dbReference>
<keyword evidence="10" id="KW-1185">Reference proteome</keyword>
<comment type="subcellular location">
    <subcellularLocation>
        <location evidence="1">Cell membrane</location>
        <topology evidence="1">Multi-pass membrane protein</topology>
    </subcellularLocation>
</comment>
<evidence type="ECO:0000256" key="2">
    <source>
        <dbReference type="ARBA" id="ARBA00022475"/>
    </source>
</evidence>
<feature type="transmembrane region" description="Helical" evidence="6">
    <location>
        <begin position="21"/>
        <end position="41"/>
    </location>
</feature>
<dbReference type="GO" id="GO:0022857">
    <property type="term" value="F:transmembrane transporter activity"/>
    <property type="evidence" value="ECO:0007669"/>
    <property type="project" value="TreeGrafter"/>
</dbReference>
<keyword evidence="2" id="KW-1003">Cell membrane</keyword>
<dbReference type="PANTHER" id="PTHR30572:SF18">
    <property type="entry name" value="ABC-TYPE MACROLIDE FAMILY EXPORT SYSTEM PERMEASE COMPONENT 2"/>
    <property type="match status" value="1"/>
</dbReference>
<evidence type="ECO:0000313" key="9">
    <source>
        <dbReference type="EMBL" id="MBD2700390.1"/>
    </source>
</evidence>
<name>A0A926XV51_9BACT</name>
<keyword evidence="3 6" id="KW-0812">Transmembrane</keyword>
<dbReference type="Proteomes" id="UP000598820">
    <property type="component" value="Unassembled WGS sequence"/>
</dbReference>
<organism evidence="9 10">
    <name type="scientific">Spirosoma profusum</name>
    <dbReference type="NCBI Taxonomy" id="2771354"/>
    <lineage>
        <taxon>Bacteria</taxon>
        <taxon>Pseudomonadati</taxon>
        <taxon>Bacteroidota</taxon>
        <taxon>Cytophagia</taxon>
        <taxon>Cytophagales</taxon>
        <taxon>Cytophagaceae</taxon>
        <taxon>Spirosoma</taxon>
    </lineage>
</organism>
<dbReference type="InterPro" id="IPR003838">
    <property type="entry name" value="ABC3_permease_C"/>
</dbReference>
<evidence type="ECO:0000256" key="3">
    <source>
        <dbReference type="ARBA" id="ARBA00022692"/>
    </source>
</evidence>
<feature type="domain" description="MacB-like periplasmic core" evidence="8">
    <location>
        <begin position="481"/>
        <end position="601"/>
    </location>
</feature>
<keyword evidence="5 6" id="KW-0472">Membrane</keyword>
<feature type="transmembrane region" description="Helical" evidence="6">
    <location>
        <begin position="673"/>
        <end position="695"/>
    </location>
</feature>
<evidence type="ECO:0000259" key="7">
    <source>
        <dbReference type="Pfam" id="PF02687"/>
    </source>
</evidence>
<evidence type="ECO:0000256" key="1">
    <source>
        <dbReference type="ARBA" id="ARBA00004651"/>
    </source>
</evidence>
<feature type="domain" description="ABC3 transporter permease C-terminal" evidence="7">
    <location>
        <begin position="676"/>
        <end position="789"/>
    </location>
</feature>
<dbReference type="EMBL" id="JACWZY010000004">
    <property type="protein sequence ID" value="MBD2700390.1"/>
    <property type="molecule type" value="Genomic_DNA"/>
</dbReference>
<evidence type="ECO:0000259" key="8">
    <source>
        <dbReference type="Pfam" id="PF12704"/>
    </source>
</evidence>
<proteinExistence type="predicted"/>
<dbReference type="InterPro" id="IPR050250">
    <property type="entry name" value="Macrolide_Exporter_MacB"/>
</dbReference>
<dbReference type="Pfam" id="PF12704">
    <property type="entry name" value="MacB_PCD"/>
    <property type="match status" value="2"/>
</dbReference>
<feature type="transmembrane region" description="Helical" evidence="6">
    <location>
        <begin position="758"/>
        <end position="780"/>
    </location>
</feature>
<dbReference type="GO" id="GO:0005886">
    <property type="term" value="C:plasma membrane"/>
    <property type="evidence" value="ECO:0007669"/>
    <property type="project" value="UniProtKB-SubCell"/>
</dbReference>
<comment type="caution">
    <text evidence="9">The sequence shown here is derived from an EMBL/GenBank/DDBJ whole genome shotgun (WGS) entry which is preliminary data.</text>
</comment>
<dbReference type="AlphaFoldDB" id="A0A926XV51"/>
<protein>
    <submittedName>
        <fullName evidence="9">ABC transporter permease</fullName>
    </submittedName>
</protein>
<keyword evidence="4 6" id="KW-1133">Transmembrane helix</keyword>
<reference evidence="9" key="1">
    <citation type="submission" date="2020-09" db="EMBL/GenBank/DDBJ databases">
        <authorList>
            <person name="Kim M.K."/>
        </authorList>
    </citation>
    <scope>NUCLEOTIDE SEQUENCE</scope>
    <source>
        <strain evidence="9">BT702</strain>
    </source>
</reference>